<dbReference type="GO" id="GO:0008688">
    <property type="term" value="F:3-(3-hydroxyphenyl)propionate hydroxylase activity"/>
    <property type="evidence" value="ECO:0007669"/>
    <property type="project" value="TreeGrafter"/>
</dbReference>
<evidence type="ECO:0000313" key="6">
    <source>
        <dbReference type="Proteomes" id="UP001242995"/>
    </source>
</evidence>
<dbReference type="Gene3D" id="3.50.50.60">
    <property type="entry name" value="FAD/NAD(P)-binding domain"/>
    <property type="match status" value="1"/>
</dbReference>
<keyword evidence="1" id="KW-0560">Oxidoreductase</keyword>
<accession>A0AAW8DF71</accession>
<keyword evidence="5" id="KW-1185">Reference proteome</keyword>
<gene>
    <name evidence="3" type="ORF">J2S90_001208</name>
    <name evidence="4" type="ORF">J2S93_000492</name>
</gene>
<evidence type="ECO:0000256" key="1">
    <source>
        <dbReference type="ARBA" id="ARBA00023002"/>
    </source>
</evidence>
<dbReference type="InterPro" id="IPR050631">
    <property type="entry name" value="PheA/TfdB_FAD_monoxygenase"/>
</dbReference>
<feature type="domain" description="FAD-binding" evidence="2">
    <location>
        <begin position="3"/>
        <end position="336"/>
    </location>
</feature>
<reference evidence="3 5" key="1">
    <citation type="submission" date="2023-07" db="EMBL/GenBank/DDBJ databases">
        <title>Sorghum-associated microbial communities from plants grown in Nebraska, USA.</title>
        <authorList>
            <person name="Schachtman D."/>
        </authorList>
    </citation>
    <scope>NUCLEOTIDE SEQUENCE</scope>
    <source>
        <strain evidence="3">DS1006</strain>
        <strain evidence="4 5">DS1016</strain>
    </source>
</reference>
<dbReference type="PRINTS" id="PR00420">
    <property type="entry name" value="RNGMNOXGNASE"/>
</dbReference>
<evidence type="ECO:0000313" key="5">
    <source>
        <dbReference type="Proteomes" id="UP001230951"/>
    </source>
</evidence>
<comment type="caution">
    <text evidence="3">The sequence shown here is derived from an EMBL/GenBank/DDBJ whole genome shotgun (WGS) entry which is preliminary data.</text>
</comment>
<dbReference type="EMBL" id="JAUSTF010000001">
    <property type="protein sequence ID" value="MDQ0179085.1"/>
    <property type="molecule type" value="Genomic_DNA"/>
</dbReference>
<evidence type="ECO:0000259" key="2">
    <source>
        <dbReference type="Pfam" id="PF01494"/>
    </source>
</evidence>
<dbReference type="RefSeq" id="WP_306959865.1">
    <property type="nucleotide sequence ID" value="NZ_JAUSRG010000002.1"/>
</dbReference>
<dbReference type="AlphaFoldDB" id="A0AAW8DF71"/>
<dbReference type="InterPro" id="IPR002938">
    <property type="entry name" value="FAD-bd"/>
</dbReference>
<dbReference type="Proteomes" id="UP001242995">
    <property type="component" value="Unassembled WGS sequence"/>
</dbReference>
<protein>
    <submittedName>
        <fullName evidence="3">2-polyprenyl-6-methoxyphenol hydroxylase-like FAD-dependent oxidoreductase</fullName>
    </submittedName>
</protein>
<evidence type="ECO:0000313" key="4">
    <source>
        <dbReference type="EMBL" id="MDQ0179085.1"/>
    </source>
</evidence>
<name>A0AAW8DF71_9MICC</name>
<dbReference type="InterPro" id="IPR036188">
    <property type="entry name" value="FAD/NAD-bd_sf"/>
</dbReference>
<dbReference type="PANTHER" id="PTHR43476:SF3">
    <property type="entry name" value="FAD-BINDING MONOOXYGENASE"/>
    <property type="match status" value="1"/>
</dbReference>
<dbReference type="SUPFAM" id="SSF51905">
    <property type="entry name" value="FAD/NAD(P)-binding domain"/>
    <property type="match status" value="1"/>
</dbReference>
<dbReference type="GO" id="GO:0019622">
    <property type="term" value="P:3-(3-hydroxy)phenylpropionate catabolic process"/>
    <property type="evidence" value="ECO:0007669"/>
    <property type="project" value="TreeGrafter"/>
</dbReference>
<organism evidence="3 6">
    <name type="scientific">Arthrobacter bambusae</name>
    <dbReference type="NCBI Taxonomy" id="1338426"/>
    <lineage>
        <taxon>Bacteria</taxon>
        <taxon>Bacillati</taxon>
        <taxon>Actinomycetota</taxon>
        <taxon>Actinomycetes</taxon>
        <taxon>Micrococcales</taxon>
        <taxon>Micrococcaceae</taxon>
        <taxon>Arthrobacter</taxon>
    </lineage>
</organism>
<dbReference type="GO" id="GO:0071949">
    <property type="term" value="F:FAD binding"/>
    <property type="evidence" value="ECO:0007669"/>
    <property type="project" value="InterPro"/>
</dbReference>
<dbReference type="PANTHER" id="PTHR43476">
    <property type="entry name" value="3-(3-HYDROXY-PHENYL)PROPIONATE/3-HYDROXYCINNAMIC ACID HYDROXYLASE"/>
    <property type="match status" value="1"/>
</dbReference>
<dbReference type="EMBL" id="JAUSRG010000002">
    <property type="protein sequence ID" value="MDP9904262.1"/>
    <property type="molecule type" value="Genomic_DNA"/>
</dbReference>
<evidence type="ECO:0000313" key="3">
    <source>
        <dbReference type="EMBL" id="MDP9904262.1"/>
    </source>
</evidence>
<proteinExistence type="predicted"/>
<dbReference type="Gene3D" id="3.30.70.2450">
    <property type="match status" value="1"/>
</dbReference>
<sequence length="381" mass="40649">MMFDVVVVGAGPVGLYMAALLLQNGHRVAVLERRATSGRQTRAIGIHPPALAALDAVGAAHPLVSSGVRITHGAAYSGGRKVADMDFARPSAEYPFILSVPQYLTTHALESRVIDLDPGALHRGVQVEEVVDDGGHLRLRGQQSGAPVEFLGRFVVAADGVHSAVREGLGLEPRLRTYPDYYVMGDFRDDSTYGDNAVLFLEPGGIVESFPLPDGIRRWVVRLGAPCQEPTPHALAALIEKRTGSAVDSASNTMISAFGVTSRMVSRMIHGRVALIGDAAHEISPIGGQGMNLGWLDAVALAPIISEALRTSAGGPATKELAGFERDRQRAAKKAIWQASLNMALGRPLPPKVLNARNAVIGRAITLPMFSELVARRFTMH</sequence>
<dbReference type="Pfam" id="PF01494">
    <property type="entry name" value="FAD_binding_3"/>
    <property type="match status" value="1"/>
</dbReference>
<dbReference type="Proteomes" id="UP001230951">
    <property type="component" value="Unassembled WGS sequence"/>
</dbReference>